<keyword evidence="3" id="KW-1185">Reference proteome</keyword>
<feature type="region of interest" description="Disordered" evidence="1">
    <location>
        <begin position="77"/>
        <end position="101"/>
    </location>
</feature>
<dbReference type="Proteomes" id="UP000796761">
    <property type="component" value="Unassembled WGS sequence"/>
</dbReference>
<feature type="compositionally biased region" description="Acidic residues" evidence="1">
    <location>
        <begin position="78"/>
        <end position="101"/>
    </location>
</feature>
<reference evidence="2" key="1">
    <citation type="submission" date="2019-04" db="EMBL/GenBank/DDBJ databases">
        <title>Genome assembly of Zosterops borbonicus 15179.</title>
        <authorList>
            <person name="Leroy T."/>
            <person name="Anselmetti Y."/>
            <person name="Tilak M.-K."/>
            <person name="Nabholz B."/>
        </authorList>
    </citation>
    <scope>NUCLEOTIDE SEQUENCE</scope>
    <source>
        <strain evidence="2">HGM_15179</strain>
        <tissue evidence="2">Muscle</tissue>
    </source>
</reference>
<evidence type="ECO:0000313" key="2">
    <source>
        <dbReference type="EMBL" id="TRZ25290.1"/>
    </source>
</evidence>
<name>A0A8K1GTV9_9PASS</name>
<proteinExistence type="predicted"/>
<dbReference type="EMBL" id="SWJQ01000028">
    <property type="protein sequence ID" value="TRZ25290.1"/>
    <property type="molecule type" value="Genomic_DNA"/>
</dbReference>
<sequence length="101" mass="11418">MSIASLGREDDQNVEKVKIFDRGSPPCSSPELSLSSDVAVNAEVSGWKMIPLLSLPLSSGSQPWTDTKGMVEQWVDTAWEEEDEEEKEEEEEEEEEEEKEE</sequence>
<dbReference type="AlphaFoldDB" id="A0A8K1GTV9"/>
<evidence type="ECO:0000313" key="3">
    <source>
        <dbReference type="Proteomes" id="UP000796761"/>
    </source>
</evidence>
<comment type="caution">
    <text evidence="2">The sequence shown here is derived from an EMBL/GenBank/DDBJ whole genome shotgun (WGS) entry which is preliminary data.</text>
</comment>
<gene>
    <name evidence="2" type="ORF">HGM15179_001787</name>
</gene>
<organism evidence="2 3">
    <name type="scientific">Zosterops borbonicus</name>
    <dbReference type="NCBI Taxonomy" id="364589"/>
    <lineage>
        <taxon>Eukaryota</taxon>
        <taxon>Metazoa</taxon>
        <taxon>Chordata</taxon>
        <taxon>Craniata</taxon>
        <taxon>Vertebrata</taxon>
        <taxon>Euteleostomi</taxon>
        <taxon>Archelosauria</taxon>
        <taxon>Archosauria</taxon>
        <taxon>Dinosauria</taxon>
        <taxon>Saurischia</taxon>
        <taxon>Theropoda</taxon>
        <taxon>Coelurosauria</taxon>
        <taxon>Aves</taxon>
        <taxon>Neognathae</taxon>
        <taxon>Neoaves</taxon>
        <taxon>Telluraves</taxon>
        <taxon>Australaves</taxon>
        <taxon>Passeriformes</taxon>
        <taxon>Sylvioidea</taxon>
        <taxon>Zosteropidae</taxon>
        <taxon>Zosterops</taxon>
    </lineage>
</organism>
<protein>
    <submittedName>
        <fullName evidence="2">Uncharacterized protein</fullName>
    </submittedName>
</protein>
<accession>A0A8K1GTV9</accession>
<evidence type="ECO:0000256" key="1">
    <source>
        <dbReference type="SAM" id="MobiDB-lite"/>
    </source>
</evidence>